<reference evidence="6" key="1">
    <citation type="submission" date="2022-06" db="EMBL/GenBank/DDBJ databases">
        <title>Draft genome sequences of Leminorella grimontii str. JCM5902.</title>
        <authorList>
            <person name="Wakabayashi Y."/>
            <person name="Kojima K."/>
        </authorList>
    </citation>
    <scope>NUCLEOTIDE SEQUENCE</scope>
    <source>
        <strain evidence="6">JCM 5902</strain>
    </source>
</reference>
<keyword evidence="2" id="KW-0238">DNA-binding</keyword>
<keyword evidence="7" id="KW-1185">Reference proteome</keyword>
<dbReference type="PROSITE" id="PS00041">
    <property type="entry name" value="HTH_ARAC_FAMILY_1"/>
    <property type="match status" value="1"/>
</dbReference>
<dbReference type="InterPro" id="IPR003313">
    <property type="entry name" value="AraC-bd"/>
</dbReference>
<dbReference type="InterPro" id="IPR037923">
    <property type="entry name" value="HTH-like"/>
</dbReference>
<dbReference type="PROSITE" id="PS01124">
    <property type="entry name" value="HTH_ARAC_FAMILY_2"/>
    <property type="match status" value="1"/>
</dbReference>
<dbReference type="InterPro" id="IPR014710">
    <property type="entry name" value="RmlC-like_jellyroll"/>
</dbReference>
<dbReference type="InterPro" id="IPR018060">
    <property type="entry name" value="HTH_AraC"/>
</dbReference>
<dbReference type="SUPFAM" id="SSF46689">
    <property type="entry name" value="Homeodomain-like"/>
    <property type="match status" value="2"/>
</dbReference>
<sequence>MQSALGQVKSVKQGYWRSQFLPHVELRSTYQSRVGYGEHLHRAFSIGAILEGQTCVRYLGQEKRAQAGELALIEPGAAHSCNPIGEQARSYHMLYINADWCLERLSSLLDSRVERLRCSCFSINDPALFSRYLSLVDALMQREPQAWERALAAFIDPLMLRYCSPDLPSTERGAVRFMRSRLQESLSSPPTLAELANDLSLRPETLIRAFYREVGMTPHAYVNSLRIEWAKSLLKEGESIADTAQTVGFSDQSHFHKRFVAATAATPGQYLLNIP</sequence>
<dbReference type="Gene3D" id="2.60.120.10">
    <property type="entry name" value="Jelly Rolls"/>
    <property type="match status" value="1"/>
</dbReference>
<dbReference type="Pfam" id="PF12833">
    <property type="entry name" value="HTH_18"/>
    <property type="match status" value="1"/>
</dbReference>
<dbReference type="Proteomes" id="UP001058124">
    <property type="component" value="Unassembled WGS sequence"/>
</dbReference>
<accession>A0AAV5N7S3</accession>
<keyword evidence="3" id="KW-0010">Activator</keyword>
<dbReference type="PANTHER" id="PTHR46796:SF2">
    <property type="entry name" value="TRANSCRIPTIONAL REGULATORY PROTEIN"/>
    <property type="match status" value="1"/>
</dbReference>
<evidence type="ECO:0000256" key="4">
    <source>
        <dbReference type="ARBA" id="ARBA00023163"/>
    </source>
</evidence>
<dbReference type="PANTHER" id="PTHR46796">
    <property type="entry name" value="HTH-TYPE TRANSCRIPTIONAL ACTIVATOR RHAS-RELATED"/>
    <property type="match status" value="1"/>
</dbReference>
<dbReference type="EMBL" id="BRLH01000008">
    <property type="protein sequence ID" value="GKX56772.1"/>
    <property type="molecule type" value="Genomic_DNA"/>
</dbReference>
<evidence type="ECO:0000256" key="1">
    <source>
        <dbReference type="ARBA" id="ARBA00023015"/>
    </source>
</evidence>
<dbReference type="Pfam" id="PF02311">
    <property type="entry name" value="AraC_binding"/>
    <property type="match status" value="1"/>
</dbReference>
<dbReference type="InterPro" id="IPR050204">
    <property type="entry name" value="AraC_XylS_family_regulators"/>
</dbReference>
<keyword evidence="1" id="KW-0805">Transcription regulation</keyword>
<protein>
    <submittedName>
        <fullName evidence="6">AraC family transcriptional regulator</fullName>
    </submittedName>
</protein>
<comment type="caution">
    <text evidence="6">The sequence shown here is derived from an EMBL/GenBank/DDBJ whole genome shotgun (WGS) entry which is preliminary data.</text>
</comment>
<name>A0AAV5N7S3_9GAMM</name>
<dbReference type="AlphaFoldDB" id="A0AAV5N7S3"/>
<dbReference type="GO" id="GO:0003700">
    <property type="term" value="F:DNA-binding transcription factor activity"/>
    <property type="evidence" value="ECO:0007669"/>
    <property type="project" value="InterPro"/>
</dbReference>
<evidence type="ECO:0000259" key="5">
    <source>
        <dbReference type="PROSITE" id="PS01124"/>
    </source>
</evidence>
<dbReference type="GO" id="GO:0043565">
    <property type="term" value="F:sequence-specific DNA binding"/>
    <property type="evidence" value="ECO:0007669"/>
    <property type="project" value="InterPro"/>
</dbReference>
<evidence type="ECO:0000313" key="6">
    <source>
        <dbReference type="EMBL" id="GKX56772.1"/>
    </source>
</evidence>
<evidence type="ECO:0000256" key="3">
    <source>
        <dbReference type="ARBA" id="ARBA00023159"/>
    </source>
</evidence>
<dbReference type="InterPro" id="IPR009057">
    <property type="entry name" value="Homeodomain-like_sf"/>
</dbReference>
<dbReference type="SMART" id="SM00342">
    <property type="entry name" value="HTH_ARAC"/>
    <property type="match status" value="1"/>
</dbReference>
<feature type="domain" description="HTH araC/xylS-type" evidence="5">
    <location>
        <begin position="172"/>
        <end position="273"/>
    </location>
</feature>
<keyword evidence="4" id="KW-0804">Transcription</keyword>
<gene>
    <name evidence="6" type="ORF">SOASR030_28840</name>
</gene>
<evidence type="ECO:0000256" key="2">
    <source>
        <dbReference type="ARBA" id="ARBA00023125"/>
    </source>
</evidence>
<proteinExistence type="predicted"/>
<dbReference type="Gene3D" id="1.10.10.60">
    <property type="entry name" value="Homeodomain-like"/>
    <property type="match status" value="2"/>
</dbReference>
<dbReference type="SUPFAM" id="SSF51215">
    <property type="entry name" value="Regulatory protein AraC"/>
    <property type="match status" value="1"/>
</dbReference>
<evidence type="ECO:0000313" key="7">
    <source>
        <dbReference type="Proteomes" id="UP001058124"/>
    </source>
</evidence>
<dbReference type="InterPro" id="IPR018062">
    <property type="entry name" value="HTH_AraC-typ_CS"/>
</dbReference>
<dbReference type="RefSeq" id="WP_027275354.1">
    <property type="nucleotide sequence ID" value="NZ_BRLH01000008.1"/>
</dbReference>
<organism evidence="6 7">
    <name type="scientific">Leminorella grimontii</name>
    <dbReference type="NCBI Taxonomy" id="82981"/>
    <lineage>
        <taxon>Bacteria</taxon>
        <taxon>Pseudomonadati</taxon>
        <taxon>Pseudomonadota</taxon>
        <taxon>Gammaproteobacteria</taxon>
        <taxon>Enterobacterales</taxon>
        <taxon>Budviciaceae</taxon>
        <taxon>Leminorella</taxon>
    </lineage>
</organism>